<gene>
    <name evidence="2" type="ORF">GWO12_05975</name>
</gene>
<proteinExistence type="predicted"/>
<dbReference type="Proteomes" id="UP000702544">
    <property type="component" value="Unassembled WGS sequence"/>
</dbReference>
<dbReference type="AlphaFoldDB" id="A0AAE4Z6F7"/>
<sequence>MDMGEGNMYQMFHGGAHPLGGMFDRPDEMPGQPGWLLYIMVDDVNESVEEVKKLGGQILNGPMEVPGGDLIAQCVDPQGAAFAIHSTAS</sequence>
<dbReference type="EMBL" id="JAACAK010000046">
    <property type="protein sequence ID" value="NIR74645.1"/>
    <property type="molecule type" value="Genomic_DNA"/>
</dbReference>
<evidence type="ECO:0000313" key="3">
    <source>
        <dbReference type="Proteomes" id="UP000702544"/>
    </source>
</evidence>
<dbReference type="Gene3D" id="3.10.180.10">
    <property type="entry name" value="2,3-Dihydroxybiphenyl 1,2-Dioxygenase, domain 1"/>
    <property type="match status" value="1"/>
</dbReference>
<reference evidence="2 3" key="1">
    <citation type="submission" date="2020-01" db="EMBL/GenBank/DDBJ databases">
        <title>Genomes assembled from Gulf of Kutch pelagic sediment metagenomes.</title>
        <authorList>
            <person name="Chandrashekar M."/>
            <person name="Mahajan M.S."/>
            <person name="Dave K.J."/>
            <person name="Vatsa P."/>
            <person name="Nathani N.M."/>
        </authorList>
    </citation>
    <scope>NUCLEOTIDE SEQUENCE [LARGE SCALE GENOMIC DNA]</scope>
    <source>
        <strain evidence="2">KS3-K002</strain>
    </source>
</reference>
<name>A0AAE4Z6F7_9BACT</name>
<dbReference type="PANTHER" id="PTHR33993">
    <property type="entry name" value="GLYOXALASE-RELATED"/>
    <property type="match status" value="1"/>
</dbReference>
<dbReference type="Pfam" id="PF00903">
    <property type="entry name" value="Glyoxalase"/>
    <property type="match status" value="1"/>
</dbReference>
<dbReference type="InterPro" id="IPR004360">
    <property type="entry name" value="Glyas_Fos-R_dOase_dom"/>
</dbReference>
<dbReference type="CDD" id="cd07247">
    <property type="entry name" value="SgaA_N_like"/>
    <property type="match status" value="1"/>
</dbReference>
<dbReference type="InterPro" id="IPR029068">
    <property type="entry name" value="Glyas_Bleomycin-R_OHBP_Dase"/>
</dbReference>
<evidence type="ECO:0000259" key="1">
    <source>
        <dbReference type="Pfam" id="PF00903"/>
    </source>
</evidence>
<dbReference type="InterPro" id="IPR052164">
    <property type="entry name" value="Anthracycline_SecMetBiosynth"/>
</dbReference>
<feature type="domain" description="Glyoxalase/fosfomycin resistance/dioxygenase" evidence="1">
    <location>
        <begin position="7"/>
        <end position="83"/>
    </location>
</feature>
<organism evidence="2 3">
    <name type="scientific">Candidatus Kutchimonas denitrificans</name>
    <dbReference type="NCBI Taxonomy" id="3056748"/>
    <lineage>
        <taxon>Bacteria</taxon>
        <taxon>Pseudomonadati</taxon>
        <taxon>Gemmatimonadota</taxon>
        <taxon>Gemmatimonadia</taxon>
        <taxon>Candidatus Palauibacterales</taxon>
        <taxon>Candidatus Palauibacteraceae</taxon>
        <taxon>Candidatus Kutchimonas</taxon>
    </lineage>
</organism>
<comment type="caution">
    <text evidence="2">The sequence shown here is derived from an EMBL/GenBank/DDBJ whole genome shotgun (WGS) entry which is preliminary data.</text>
</comment>
<protein>
    <submittedName>
        <fullName evidence="2">VOC family protein</fullName>
    </submittedName>
</protein>
<accession>A0AAE4Z6F7</accession>
<dbReference type="PANTHER" id="PTHR33993:SF14">
    <property type="entry name" value="GB|AAF24581.1"/>
    <property type="match status" value="1"/>
</dbReference>
<dbReference type="SUPFAM" id="SSF54593">
    <property type="entry name" value="Glyoxalase/Bleomycin resistance protein/Dihydroxybiphenyl dioxygenase"/>
    <property type="match status" value="1"/>
</dbReference>
<evidence type="ECO:0000313" key="2">
    <source>
        <dbReference type="EMBL" id="NIR74645.1"/>
    </source>
</evidence>